<name>A0ACB7SR27_HYAAI</name>
<keyword evidence="2" id="KW-1185">Reference proteome</keyword>
<reference evidence="1" key="1">
    <citation type="submission" date="2020-05" db="EMBL/GenBank/DDBJ databases">
        <title>Large-scale comparative analyses of tick genomes elucidate their genetic diversity and vector capacities.</title>
        <authorList>
            <person name="Jia N."/>
            <person name="Wang J."/>
            <person name="Shi W."/>
            <person name="Du L."/>
            <person name="Sun Y."/>
            <person name="Zhan W."/>
            <person name="Jiang J."/>
            <person name="Wang Q."/>
            <person name="Zhang B."/>
            <person name="Ji P."/>
            <person name="Sakyi L.B."/>
            <person name="Cui X."/>
            <person name="Yuan T."/>
            <person name="Jiang B."/>
            <person name="Yang W."/>
            <person name="Lam T.T.-Y."/>
            <person name="Chang Q."/>
            <person name="Ding S."/>
            <person name="Wang X."/>
            <person name="Zhu J."/>
            <person name="Ruan X."/>
            <person name="Zhao L."/>
            <person name="Wei J."/>
            <person name="Que T."/>
            <person name="Du C."/>
            <person name="Cheng J."/>
            <person name="Dai P."/>
            <person name="Han X."/>
            <person name="Huang E."/>
            <person name="Gao Y."/>
            <person name="Liu J."/>
            <person name="Shao H."/>
            <person name="Ye R."/>
            <person name="Li L."/>
            <person name="Wei W."/>
            <person name="Wang X."/>
            <person name="Wang C."/>
            <person name="Yang T."/>
            <person name="Huo Q."/>
            <person name="Li W."/>
            <person name="Guo W."/>
            <person name="Chen H."/>
            <person name="Zhou L."/>
            <person name="Ni X."/>
            <person name="Tian J."/>
            <person name="Zhou Y."/>
            <person name="Sheng Y."/>
            <person name="Liu T."/>
            <person name="Pan Y."/>
            <person name="Xia L."/>
            <person name="Li J."/>
            <person name="Zhao F."/>
            <person name="Cao W."/>
        </authorList>
    </citation>
    <scope>NUCLEOTIDE SEQUENCE</scope>
    <source>
        <strain evidence="1">Hyas-2018</strain>
    </source>
</reference>
<dbReference type="Proteomes" id="UP000821845">
    <property type="component" value="Chromosome 3"/>
</dbReference>
<gene>
    <name evidence="1" type="ORF">HPB50_018451</name>
</gene>
<organism evidence="1 2">
    <name type="scientific">Hyalomma asiaticum</name>
    <name type="common">Tick</name>
    <dbReference type="NCBI Taxonomy" id="266040"/>
    <lineage>
        <taxon>Eukaryota</taxon>
        <taxon>Metazoa</taxon>
        <taxon>Ecdysozoa</taxon>
        <taxon>Arthropoda</taxon>
        <taxon>Chelicerata</taxon>
        <taxon>Arachnida</taxon>
        <taxon>Acari</taxon>
        <taxon>Parasitiformes</taxon>
        <taxon>Ixodida</taxon>
        <taxon>Ixodoidea</taxon>
        <taxon>Ixodidae</taxon>
        <taxon>Hyalomminae</taxon>
        <taxon>Hyalomma</taxon>
    </lineage>
</organism>
<sequence length="139" mass="15193">MFLWGPHVFAGPRRGGSFWLQNAVHASTATKSANLPPQQVRIPAPWGQRPGLLSGLRAQVFQSGDTFSSLPVPLFAEHNDAHSTQSNVSFLFTHIEEVITIDDFSVQPPLPADDVAPGFIWKKSLFNEATVTNTAVLRS</sequence>
<dbReference type="EMBL" id="CM023483">
    <property type="protein sequence ID" value="KAH6936507.1"/>
    <property type="molecule type" value="Genomic_DNA"/>
</dbReference>
<protein>
    <submittedName>
        <fullName evidence="1">Uncharacterized protein</fullName>
    </submittedName>
</protein>
<evidence type="ECO:0000313" key="1">
    <source>
        <dbReference type="EMBL" id="KAH6936507.1"/>
    </source>
</evidence>
<proteinExistence type="predicted"/>
<accession>A0ACB7SR27</accession>
<evidence type="ECO:0000313" key="2">
    <source>
        <dbReference type="Proteomes" id="UP000821845"/>
    </source>
</evidence>
<comment type="caution">
    <text evidence="1">The sequence shown here is derived from an EMBL/GenBank/DDBJ whole genome shotgun (WGS) entry which is preliminary data.</text>
</comment>